<dbReference type="PROSITE" id="PS51914">
    <property type="entry name" value="MRH"/>
    <property type="match status" value="2"/>
</dbReference>
<dbReference type="GO" id="GO:0030970">
    <property type="term" value="P:retrograde protein transport, ER to cytosol"/>
    <property type="evidence" value="ECO:0007669"/>
    <property type="project" value="TreeGrafter"/>
</dbReference>
<comment type="subcellular location">
    <subcellularLocation>
        <location evidence="1">Endoplasmic reticulum</location>
    </subcellularLocation>
</comment>
<evidence type="ECO:0000256" key="3">
    <source>
        <dbReference type="ARBA" id="ARBA00022824"/>
    </source>
</evidence>
<keyword evidence="2 6" id="KW-0732">Signal</keyword>
<dbReference type="Gene3D" id="2.70.130.10">
    <property type="entry name" value="Mannose-6-phosphate receptor binding domain"/>
    <property type="match status" value="2"/>
</dbReference>
<dbReference type="PANTHER" id="PTHR15414:SF0">
    <property type="entry name" value="ENDOPLASMIC RETICULUM LECTIN 1"/>
    <property type="match status" value="1"/>
</dbReference>
<feature type="region of interest" description="Disordered" evidence="5">
    <location>
        <begin position="205"/>
        <end position="225"/>
    </location>
</feature>
<reference evidence="8 9" key="1">
    <citation type="journal article" date="2024" name="Science">
        <title>Giant polyketide synthase enzymes in the biosynthesis of giant marine polyether toxins.</title>
        <authorList>
            <person name="Fallon T.R."/>
            <person name="Shende V.V."/>
            <person name="Wierzbicki I.H."/>
            <person name="Pendleton A.L."/>
            <person name="Watervoot N.F."/>
            <person name="Auber R.P."/>
            <person name="Gonzalez D.J."/>
            <person name="Wisecaver J.H."/>
            <person name="Moore B.S."/>
        </authorList>
    </citation>
    <scope>NUCLEOTIDE SEQUENCE [LARGE SCALE GENOMIC DNA]</scope>
    <source>
        <strain evidence="8 9">12B1</strain>
    </source>
</reference>
<dbReference type="EMBL" id="JBGBPQ010000028">
    <property type="protein sequence ID" value="KAL1496685.1"/>
    <property type="molecule type" value="Genomic_DNA"/>
</dbReference>
<feature type="compositionally biased region" description="Basic and acidic residues" evidence="5">
    <location>
        <begin position="210"/>
        <end position="225"/>
    </location>
</feature>
<dbReference type="InterPro" id="IPR012913">
    <property type="entry name" value="OS9-like_dom"/>
</dbReference>
<dbReference type="PANTHER" id="PTHR15414">
    <property type="entry name" value="OS-9-RELATED"/>
    <property type="match status" value="1"/>
</dbReference>
<name>A0AB34IGL5_PRYPA</name>
<dbReference type="Proteomes" id="UP001515480">
    <property type="component" value="Unassembled WGS sequence"/>
</dbReference>
<feature type="region of interest" description="Disordered" evidence="5">
    <location>
        <begin position="49"/>
        <end position="92"/>
    </location>
</feature>
<feature type="chain" id="PRO_5044232875" description="MRH domain-containing protein" evidence="6">
    <location>
        <begin position="25"/>
        <end position="372"/>
    </location>
</feature>
<dbReference type="GO" id="GO:0005788">
    <property type="term" value="C:endoplasmic reticulum lumen"/>
    <property type="evidence" value="ECO:0007669"/>
    <property type="project" value="TreeGrafter"/>
</dbReference>
<comment type="caution">
    <text evidence="8">The sequence shown here is derived from an EMBL/GenBank/DDBJ whole genome shotgun (WGS) entry which is preliminary data.</text>
</comment>
<evidence type="ECO:0000256" key="1">
    <source>
        <dbReference type="ARBA" id="ARBA00004240"/>
    </source>
</evidence>
<dbReference type="Pfam" id="PF07915">
    <property type="entry name" value="PRKCSH"/>
    <property type="match status" value="2"/>
</dbReference>
<protein>
    <recommendedName>
        <fullName evidence="7">MRH domain-containing protein</fullName>
    </recommendedName>
</protein>
<dbReference type="InterPro" id="IPR044865">
    <property type="entry name" value="MRH_dom"/>
</dbReference>
<proteinExistence type="predicted"/>
<accession>A0AB34IGL5</accession>
<feature type="signal peptide" evidence="6">
    <location>
        <begin position="1"/>
        <end position="24"/>
    </location>
</feature>
<organism evidence="8 9">
    <name type="scientific">Prymnesium parvum</name>
    <name type="common">Toxic golden alga</name>
    <dbReference type="NCBI Taxonomy" id="97485"/>
    <lineage>
        <taxon>Eukaryota</taxon>
        <taxon>Haptista</taxon>
        <taxon>Haptophyta</taxon>
        <taxon>Prymnesiophyceae</taxon>
        <taxon>Prymnesiales</taxon>
        <taxon>Prymnesiaceae</taxon>
        <taxon>Prymnesium</taxon>
    </lineage>
</organism>
<feature type="compositionally biased region" description="Low complexity" evidence="5">
    <location>
        <begin position="66"/>
        <end position="76"/>
    </location>
</feature>
<feature type="domain" description="MRH" evidence="7">
    <location>
        <begin position="248"/>
        <end position="361"/>
    </location>
</feature>
<keyword evidence="4" id="KW-1015">Disulfide bond</keyword>
<dbReference type="InterPro" id="IPR045149">
    <property type="entry name" value="OS-9-like"/>
</dbReference>
<feature type="domain" description="MRH" evidence="7">
    <location>
        <begin position="97"/>
        <end position="205"/>
    </location>
</feature>
<evidence type="ECO:0000256" key="5">
    <source>
        <dbReference type="SAM" id="MobiDB-lite"/>
    </source>
</evidence>
<gene>
    <name evidence="8" type="ORF">AB1Y20_014279</name>
</gene>
<keyword evidence="9" id="KW-1185">Reference proteome</keyword>
<evidence type="ECO:0000256" key="4">
    <source>
        <dbReference type="ARBA" id="ARBA00023157"/>
    </source>
</evidence>
<sequence length="372" mass="40740">MPRSHFFHPLLAAAAAAAASDSEAREWQYFCFEGAAPLAHAATKISTLPVVDPSSSPSSPSPSSPSPSSSTPSSPSSSPPSPPSATSPSERLRPLDGTCYFMRVGYWTYEVCPFNRVRQYHAESGGGANAPVHTEFLLGAHAPEKDTAEGGGYQQRFTGGTEGRSATVRFVCPESRRDEDGIVAVHEPTEKDYSLTLRVAAMCAPAAAHEPPKERRGADESKDDRVGAATQIAEMIVPQMRLLSSLQGRCFHMTRDYWTYEFCPMKHLRQYRQEGTRTTTEFVLGRYEADKDKVTLGVKGRIDPQLVPHAFAQSYVNGTGGRATDVRARCTHKNEHTLVAVEEPSMHQYVLLFLTPLACEINCVYSNAPRSR</sequence>
<keyword evidence="3" id="KW-0256">Endoplasmic reticulum</keyword>
<dbReference type="InterPro" id="IPR009011">
    <property type="entry name" value="Man6P_isomerase_rcpt-bd_dom_sf"/>
</dbReference>
<evidence type="ECO:0000256" key="2">
    <source>
        <dbReference type="ARBA" id="ARBA00022729"/>
    </source>
</evidence>
<evidence type="ECO:0000259" key="7">
    <source>
        <dbReference type="PROSITE" id="PS51914"/>
    </source>
</evidence>
<dbReference type="AlphaFoldDB" id="A0AB34IGL5"/>
<evidence type="ECO:0000313" key="8">
    <source>
        <dbReference type="EMBL" id="KAL1496685.1"/>
    </source>
</evidence>
<evidence type="ECO:0000256" key="6">
    <source>
        <dbReference type="SAM" id="SignalP"/>
    </source>
</evidence>
<evidence type="ECO:0000313" key="9">
    <source>
        <dbReference type="Proteomes" id="UP001515480"/>
    </source>
</evidence>
<dbReference type="GO" id="GO:0030968">
    <property type="term" value="P:endoplasmic reticulum unfolded protein response"/>
    <property type="evidence" value="ECO:0007669"/>
    <property type="project" value="InterPro"/>
</dbReference>